<dbReference type="GO" id="GO:0016301">
    <property type="term" value="F:kinase activity"/>
    <property type="evidence" value="ECO:0007669"/>
    <property type="project" value="UniProtKB-KW"/>
</dbReference>
<gene>
    <name evidence="2" type="ORF">Sya03_39730</name>
</gene>
<dbReference type="EMBL" id="BOOY01000028">
    <property type="protein sequence ID" value="GIJ04621.1"/>
    <property type="molecule type" value="Genomic_DNA"/>
</dbReference>
<dbReference type="InterPro" id="IPR003018">
    <property type="entry name" value="GAF"/>
</dbReference>
<keyword evidence="3" id="KW-1185">Reference proteome</keyword>
<dbReference type="SUPFAM" id="SSF55781">
    <property type="entry name" value="GAF domain-like"/>
    <property type="match status" value="2"/>
</dbReference>
<feature type="domain" description="GAF" evidence="1">
    <location>
        <begin position="242"/>
        <end position="385"/>
    </location>
</feature>
<proteinExistence type="predicted"/>
<reference evidence="2" key="1">
    <citation type="submission" date="2021-01" db="EMBL/GenBank/DDBJ databases">
        <title>Whole genome shotgun sequence of Spirilliplanes yamanashiensis NBRC 15828.</title>
        <authorList>
            <person name="Komaki H."/>
            <person name="Tamura T."/>
        </authorList>
    </citation>
    <scope>NUCLEOTIDE SEQUENCE</scope>
    <source>
        <strain evidence="2">NBRC 15828</strain>
    </source>
</reference>
<comment type="caution">
    <text evidence="2">The sequence shown here is derived from an EMBL/GenBank/DDBJ whole genome shotgun (WGS) entry which is preliminary data.</text>
</comment>
<evidence type="ECO:0000259" key="1">
    <source>
        <dbReference type="SMART" id="SM00065"/>
    </source>
</evidence>
<keyword evidence="2" id="KW-0418">Kinase</keyword>
<dbReference type="Proteomes" id="UP000652013">
    <property type="component" value="Unassembled WGS sequence"/>
</dbReference>
<sequence>MVTVMRDSVIDDTHNPRVVSGGVNPVGDVTFSQVARLELDELLEQLMLQVRDVQGAQGRLRGLLRAFLAVAQAGSLDTVLLHVVEAARELVDARYAALGVVNQGRLTRFVHTGMDSKTVTAVGRLPAGEGLLGLLVDHPHALRLADIAAHPASSGFPEHHPPMHSFLGVPVQIGGRVFGTLYLTEKQHGAEFTGDDEQLAQALASAAGAAIENAMLLSESRRRNTWQNTMAEVSTQLLAGTDTDEVLRQLVHHAREDLHGVAASISVPSDDPEQLRLAVTEGNDDDSRQGSLIALADSVGGAAITARQLIVVNERRSSVDHAAGSLAETVAVPFIGVDDRVNGALTVSRAPDAEPFGQLDLDLVAAVAAHAGLALHLNEVRADAERRHLIDDRQRIGEDLRHHVIQRLFRHGLALQGVASRSHYPLTRSAVQTQIDEVDAIIHDIRAAVFALHPTWTAPDDPPRSAQQADGAS</sequence>
<dbReference type="Gene3D" id="3.30.450.40">
    <property type="match status" value="2"/>
</dbReference>
<dbReference type="AlphaFoldDB" id="A0A8J3Y9S5"/>
<dbReference type="InterPro" id="IPR029016">
    <property type="entry name" value="GAF-like_dom_sf"/>
</dbReference>
<feature type="domain" description="GAF" evidence="1">
    <location>
        <begin position="75"/>
        <end position="221"/>
    </location>
</feature>
<evidence type="ECO:0000313" key="2">
    <source>
        <dbReference type="EMBL" id="GIJ04621.1"/>
    </source>
</evidence>
<keyword evidence="2" id="KW-0808">Transferase</keyword>
<organism evidence="2 3">
    <name type="scientific">Spirilliplanes yamanashiensis</name>
    <dbReference type="NCBI Taxonomy" id="42233"/>
    <lineage>
        <taxon>Bacteria</taxon>
        <taxon>Bacillati</taxon>
        <taxon>Actinomycetota</taxon>
        <taxon>Actinomycetes</taxon>
        <taxon>Micromonosporales</taxon>
        <taxon>Micromonosporaceae</taxon>
        <taxon>Spirilliplanes</taxon>
    </lineage>
</organism>
<dbReference type="SMART" id="SM00065">
    <property type="entry name" value="GAF"/>
    <property type="match status" value="2"/>
</dbReference>
<dbReference type="Pfam" id="PF13185">
    <property type="entry name" value="GAF_2"/>
    <property type="match status" value="2"/>
</dbReference>
<accession>A0A8J3Y9S5</accession>
<name>A0A8J3Y9S5_9ACTN</name>
<protein>
    <submittedName>
        <fullName evidence="2">Histidine kinase</fullName>
    </submittedName>
</protein>
<evidence type="ECO:0000313" key="3">
    <source>
        <dbReference type="Proteomes" id="UP000652013"/>
    </source>
</evidence>